<accession>A0A9N9FDJ1</accession>
<evidence type="ECO:0000256" key="1">
    <source>
        <dbReference type="SAM" id="MobiDB-lite"/>
    </source>
</evidence>
<dbReference type="InterPro" id="IPR009060">
    <property type="entry name" value="UBA-like_sf"/>
</dbReference>
<reference evidence="4" key="1">
    <citation type="submission" date="2021-06" db="EMBL/GenBank/DDBJ databases">
        <authorList>
            <person name="Kallberg Y."/>
            <person name="Tangrot J."/>
            <person name="Rosling A."/>
        </authorList>
    </citation>
    <scope>NUCLEOTIDE SEQUENCE</scope>
    <source>
        <strain evidence="4">MT106</strain>
    </source>
</reference>
<dbReference type="SUPFAM" id="SSF54277">
    <property type="entry name" value="CAD &amp; PB1 domains"/>
    <property type="match status" value="1"/>
</dbReference>
<dbReference type="InterPro" id="IPR015940">
    <property type="entry name" value="UBA"/>
</dbReference>
<dbReference type="CDD" id="cd05992">
    <property type="entry name" value="PB1"/>
    <property type="match status" value="1"/>
</dbReference>
<dbReference type="Pfam" id="PF00564">
    <property type="entry name" value="PB1"/>
    <property type="match status" value="1"/>
</dbReference>
<evidence type="ECO:0000313" key="4">
    <source>
        <dbReference type="EMBL" id="CAG8527765.1"/>
    </source>
</evidence>
<feature type="domain" description="UBA" evidence="2">
    <location>
        <begin position="263"/>
        <end position="308"/>
    </location>
</feature>
<comment type="caution">
    <text evidence="4">The sequence shown here is derived from an EMBL/GenBank/DDBJ whole genome shotgun (WGS) entry which is preliminary data.</text>
</comment>
<dbReference type="PANTHER" id="PTHR20930:SF0">
    <property type="entry name" value="PROTEIN ILRUN"/>
    <property type="match status" value="1"/>
</dbReference>
<dbReference type="PANTHER" id="PTHR20930">
    <property type="entry name" value="OVARIAN CARCINOMA ANTIGEN CA125-RELATED"/>
    <property type="match status" value="1"/>
</dbReference>
<evidence type="ECO:0000259" key="2">
    <source>
        <dbReference type="PROSITE" id="PS50030"/>
    </source>
</evidence>
<feature type="region of interest" description="Disordered" evidence="1">
    <location>
        <begin position="160"/>
        <end position="209"/>
    </location>
</feature>
<dbReference type="InterPro" id="IPR053793">
    <property type="entry name" value="PB1-like"/>
</dbReference>
<dbReference type="Gene3D" id="1.10.8.10">
    <property type="entry name" value="DNA helicase RuvA subunit, C-terminal domain"/>
    <property type="match status" value="1"/>
</dbReference>
<evidence type="ECO:0000259" key="3">
    <source>
        <dbReference type="PROSITE" id="PS51745"/>
    </source>
</evidence>
<evidence type="ECO:0000313" key="5">
    <source>
        <dbReference type="Proteomes" id="UP000789831"/>
    </source>
</evidence>
<gene>
    <name evidence="4" type="ORF">AGERDE_LOCUS5559</name>
</gene>
<dbReference type="AlphaFoldDB" id="A0A9N9FDJ1"/>
<feature type="compositionally biased region" description="Basic and acidic residues" evidence="1">
    <location>
        <begin position="161"/>
        <end position="194"/>
    </location>
</feature>
<organism evidence="4 5">
    <name type="scientific">Ambispora gerdemannii</name>
    <dbReference type="NCBI Taxonomy" id="144530"/>
    <lineage>
        <taxon>Eukaryota</taxon>
        <taxon>Fungi</taxon>
        <taxon>Fungi incertae sedis</taxon>
        <taxon>Mucoromycota</taxon>
        <taxon>Glomeromycotina</taxon>
        <taxon>Glomeromycetes</taxon>
        <taxon>Archaeosporales</taxon>
        <taxon>Ambisporaceae</taxon>
        <taxon>Ambispora</taxon>
    </lineage>
</organism>
<dbReference type="PROSITE" id="PS50030">
    <property type="entry name" value="UBA"/>
    <property type="match status" value="1"/>
</dbReference>
<protein>
    <submittedName>
        <fullName evidence="4">2577_t:CDS:1</fullName>
    </submittedName>
</protein>
<dbReference type="SMART" id="SM00666">
    <property type="entry name" value="PB1"/>
    <property type="match status" value="1"/>
</dbReference>
<sequence length="312" mass="35736">MLNIKVIYQSTARRFTIQDSEKITWSEFEKRTRNLFNLPSWTQFTLSYTDEEGDNITLSTDFELEEVINDHIHNKNNKKNNSLKFNVKTIDNNHSNDDNQINIISDTFGIDEVPSFARDKNEASSFARNKKKDDVVLEEEEVDEFVNIEPTFHPTITIGVEQKEKEPIKENSSKDNAINKKESNIEKRSKDNKFEQLPPPVPLPSQDQQASVTALAQEFQILLDQNQPYILNTFTSLWRNHDADNGTQGSGAGVHQEQDYSHELSPNAINSILDALDAMGFGNDQQNKELLYMYNGNVESVVEELLAKRAEH</sequence>
<dbReference type="InterPro" id="IPR000270">
    <property type="entry name" value="PB1_dom"/>
</dbReference>
<dbReference type="SUPFAM" id="SSF46934">
    <property type="entry name" value="UBA-like"/>
    <property type="match status" value="1"/>
</dbReference>
<proteinExistence type="predicted"/>
<name>A0A9N9FDJ1_9GLOM</name>
<dbReference type="EMBL" id="CAJVPL010000764">
    <property type="protein sequence ID" value="CAG8527765.1"/>
    <property type="molecule type" value="Genomic_DNA"/>
</dbReference>
<dbReference type="Gene3D" id="3.10.20.90">
    <property type="entry name" value="Phosphatidylinositol 3-kinase Catalytic Subunit, Chain A, domain 1"/>
    <property type="match status" value="1"/>
</dbReference>
<feature type="domain" description="PB1" evidence="3">
    <location>
        <begin position="1"/>
        <end position="77"/>
    </location>
</feature>
<dbReference type="PROSITE" id="PS51745">
    <property type="entry name" value="PB1"/>
    <property type="match status" value="1"/>
</dbReference>
<keyword evidence="5" id="KW-1185">Reference proteome</keyword>
<dbReference type="Proteomes" id="UP000789831">
    <property type="component" value="Unassembled WGS sequence"/>
</dbReference>
<dbReference type="OrthoDB" id="661148at2759"/>